<name>A0A0S2W1F7_9FIRM</name>
<dbReference type="AlphaFoldDB" id="A0A0S2W1F7"/>
<evidence type="ECO:0000313" key="2">
    <source>
        <dbReference type="Proteomes" id="UP000064844"/>
    </source>
</evidence>
<reference evidence="1 2" key="1">
    <citation type="journal article" date="2015" name="Nat. Commun.">
        <title>Production of butyrate from lysine and the Amadori product fructoselysine by a human gut commensal.</title>
        <authorList>
            <person name="Bui T.P."/>
            <person name="Ritari J."/>
            <person name="Boeren S."/>
            <person name="de Waard P."/>
            <person name="Plugge C.M."/>
            <person name="de Vos W.M."/>
        </authorList>
    </citation>
    <scope>NUCLEOTIDE SEQUENCE [LARGE SCALE GENOMIC DNA]</scope>
    <source>
        <strain evidence="1 2">AF211</strain>
    </source>
</reference>
<keyword evidence="2" id="KW-1185">Reference proteome</keyword>
<reference evidence="2" key="2">
    <citation type="submission" date="2015-04" db="EMBL/GenBank/DDBJ databases">
        <title>A butyrogenic pathway from the amino acid lysine in a human gut commensal.</title>
        <authorList>
            <person name="de Vos W.M."/>
            <person name="Bui N.T.P."/>
            <person name="Plugge C.M."/>
            <person name="Ritari J."/>
        </authorList>
    </citation>
    <scope>NUCLEOTIDE SEQUENCE [LARGE SCALE GENOMIC DNA]</scope>
    <source>
        <strain evidence="2">AF211</strain>
    </source>
</reference>
<dbReference type="STRING" id="1297617.IB211_00787"/>
<gene>
    <name evidence="1" type="ORF">IB211_00787</name>
</gene>
<proteinExistence type="predicted"/>
<evidence type="ECO:0000313" key="1">
    <source>
        <dbReference type="EMBL" id="ALP93181.1"/>
    </source>
</evidence>
<protein>
    <submittedName>
        <fullName evidence="1">Uncharacterized protein</fullName>
    </submittedName>
</protein>
<organism evidence="1 2">
    <name type="scientific">Intestinimonas butyriciproducens</name>
    <dbReference type="NCBI Taxonomy" id="1297617"/>
    <lineage>
        <taxon>Bacteria</taxon>
        <taxon>Bacillati</taxon>
        <taxon>Bacillota</taxon>
        <taxon>Clostridia</taxon>
        <taxon>Eubacteriales</taxon>
        <taxon>Intestinimonas</taxon>
    </lineage>
</organism>
<dbReference type="EMBL" id="CP011307">
    <property type="protein sequence ID" value="ALP93181.1"/>
    <property type="molecule type" value="Genomic_DNA"/>
</dbReference>
<dbReference type="Proteomes" id="UP000064844">
    <property type="component" value="Chromosome"/>
</dbReference>
<accession>A0A0S2W1F7</accession>
<sequence>MYFYDKFGPNMIDAPLLPSGAFCIISHGALGVNRFSDVF</sequence>
<dbReference type="KEGG" id="ibu:IB211_00787"/>